<name>A0A3B0WGR7_9ZZZZ</name>
<gene>
    <name evidence="8" type="ORF">MNBD_CHLOROFLEXI01-3384</name>
</gene>
<evidence type="ECO:0000256" key="1">
    <source>
        <dbReference type="ARBA" id="ARBA00004236"/>
    </source>
</evidence>
<dbReference type="SUPFAM" id="SSF53448">
    <property type="entry name" value="Nucleotide-diphospho-sugar transferases"/>
    <property type="match status" value="1"/>
</dbReference>
<keyword evidence="6" id="KW-1133">Transmembrane helix</keyword>
<evidence type="ECO:0000256" key="5">
    <source>
        <dbReference type="ARBA" id="ARBA00023136"/>
    </source>
</evidence>
<dbReference type="Gene3D" id="3.90.550.10">
    <property type="entry name" value="Spore Coat Polysaccharide Biosynthesis Protein SpsA, Chain A"/>
    <property type="match status" value="1"/>
</dbReference>
<dbReference type="EMBL" id="UOEU01000952">
    <property type="protein sequence ID" value="VAW42774.1"/>
    <property type="molecule type" value="Genomic_DNA"/>
</dbReference>
<dbReference type="GO" id="GO:0005886">
    <property type="term" value="C:plasma membrane"/>
    <property type="evidence" value="ECO:0007669"/>
    <property type="project" value="UniProtKB-SubCell"/>
</dbReference>
<dbReference type="PANTHER" id="PTHR43646:SF2">
    <property type="entry name" value="GLYCOSYLTRANSFERASE 2-LIKE DOMAIN-CONTAINING PROTEIN"/>
    <property type="match status" value="1"/>
</dbReference>
<feature type="transmembrane region" description="Helical" evidence="6">
    <location>
        <begin position="250"/>
        <end position="281"/>
    </location>
</feature>
<organism evidence="8">
    <name type="scientific">hydrothermal vent metagenome</name>
    <dbReference type="NCBI Taxonomy" id="652676"/>
    <lineage>
        <taxon>unclassified sequences</taxon>
        <taxon>metagenomes</taxon>
        <taxon>ecological metagenomes</taxon>
    </lineage>
</organism>
<evidence type="ECO:0000256" key="2">
    <source>
        <dbReference type="ARBA" id="ARBA00022475"/>
    </source>
</evidence>
<proteinExistence type="predicted"/>
<dbReference type="InterPro" id="IPR001173">
    <property type="entry name" value="Glyco_trans_2-like"/>
</dbReference>
<protein>
    <submittedName>
        <fullName evidence="8">Glycosyl transferase, family 2</fullName>
    </submittedName>
</protein>
<evidence type="ECO:0000256" key="3">
    <source>
        <dbReference type="ARBA" id="ARBA00022676"/>
    </source>
</evidence>
<dbReference type="InterPro" id="IPR029044">
    <property type="entry name" value="Nucleotide-diphossugar_trans"/>
</dbReference>
<keyword evidence="3" id="KW-0328">Glycosyltransferase</keyword>
<reference evidence="8" key="1">
    <citation type="submission" date="2018-06" db="EMBL/GenBank/DDBJ databases">
        <authorList>
            <person name="Zhirakovskaya E."/>
        </authorList>
    </citation>
    <scope>NUCLEOTIDE SEQUENCE</scope>
</reference>
<dbReference type="GO" id="GO:0016757">
    <property type="term" value="F:glycosyltransferase activity"/>
    <property type="evidence" value="ECO:0007669"/>
    <property type="project" value="UniProtKB-KW"/>
</dbReference>
<evidence type="ECO:0000313" key="8">
    <source>
        <dbReference type="EMBL" id="VAW42774.1"/>
    </source>
</evidence>
<dbReference type="Pfam" id="PF00535">
    <property type="entry name" value="Glycos_transf_2"/>
    <property type="match status" value="1"/>
</dbReference>
<keyword evidence="4 8" id="KW-0808">Transferase</keyword>
<keyword evidence="2" id="KW-1003">Cell membrane</keyword>
<accession>A0A3B0WGR7</accession>
<evidence type="ECO:0000256" key="4">
    <source>
        <dbReference type="ARBA" id="ARBA00022679"/>
    </source>
</evidence>
<dbReference type="PANTHER" id="PTHR43646">
    <property type="entry name" value="GLYCOSYLTRANSFERASE"/>
    <property type="match status" value="1"/>
</dbReference>
<dbReference type="AlphaFoldDB" id="A0A3B0WGR7"/>
<keyword evidence="5 6" id="KW-0472">Membrane</keyword>
<comment type="subcellular location">
    <subcellularLocation>
        <location evidence="1">Cell membrane</location>
    </subcellularLocation>
</comment>
<evidence type="ECO:0000259" key="7">
    <source>
        <dbReference type="Pfam" id="PF00535"/>
    </source>
</evidence>
<feature type="transmembrane region" description="Helical" evidence="6">
    <location>
        <begin position="301"/>
        <end position="323"/>
    </location>
</feature>
<feature type="domain" description="Glycosyltransferase 2-like" evidence="7">
    <location>
        <begin position="6"/>
        <end position="161"/>
    </location>
</feature>
<keyword evidence="6" id="KW-0812">Transmembrane</keyword>
<sequence>MKPTISVIIPVHNGGQLFDRCLTALQQTHYDSWECIVVEDGSSDNSVEIAYGHGVRLLSGMKQRLGPAQARNIGAQVAQGEILFFVDADVLVQPGTVGHVAATMRADPDLAACFGSYDDQPSATNFLSQYRNLLHHFVHQQGKIDASTFWSGCGAIRRELFLAMGGFNEQLYKRPSIEDIELGYRLQAAGHRVQLEKLLQVKHMKRWTPRQMIVTDVRDRALPWTRLILQRGDAPNDLNLNFTQRLSTAVAYLGLLGLGLTVFSGWVWFMVLLSVLLLNWLNRDFYAFLQQKRGVRFVLMALPWHWFYFIYSGASFVAGALLYRLGRIDRVVSSELRPLPTTTTNPTPK</sequence>
<evidence type="ECO:0000256" key="6">
    <source>
        <dbReference type="SAM" id="Phobius"/>
    </source>
</evidence>